<dbReference type="GO" id="GO:0003700">
    <property type="term" value="F:DNA-binding transcription factor activity"/>
    <property type="evidence" value="ECO:0007669"/>
    <property type="project" value="TreeGrafter"/>
</dbReference>
<dbReference type="EMBL" id="AP012057">
    <property type="protein sequence ID" value="BAN00653.1"/>
    <property type="molecule type" value="Genomic_DNA"/>
</dbReference>
<organism evidence="6 7">
    <name type="scientific">Ilumatobacter coccineus (strain NBRC 103263 / KCTC 29153 / YM16-304)</name>
    <dbReference type="NCBI Taxonomy" id="1313172"/>
    <lineage>
        <taxon>Bacteria</taxon>
        <taxon>Bacillati</taxon>
        <taxon>Actinomycetota</taxon>
        <taxon>Acidimicrobiia</taxon>
        <taxon>Acidimicrobiales</taxon>
        <taxon>Ilumatobacteraceae</taxon>
        <taxon>Ilumatobacter</taxon>
    </lineage>
</organism>
<gene>
    <name evidence="6" type="ORF">YM304_03390</name>
</gene>
<dbReference type="Pfam" id="PF00440">
    <property type="entry name" value="TetR_N"/>
    <property type="match status" value="1"/>
</dbReference>
<dbReference type="AlphaFoldDB" id="A0A6C7E148"/>
<dbReference type="PANTHER" id="PTHR30055:SF238">
    <property type="entry name" value="MYCOFACTOCIN BIOSYNTHESIS TRANSCRIPTIONAL REGULATOR MFTR-RELATED"/>
    <property type="match status" value="1"/>
</dbReference>
<keyword evidence="1" id="KW-0805">Transcription regulation</keyword>
<sequence>MSDLATRIADLRAADEPGPAKRRKNAQRRRIFAAAVELYEENGGEDGGLDKTTVEAIAERSDISVRTFFRYFETKADAIYVDLPSSMDDHVALTRLLLDDLEPADAILAASIVQMTDMTNDPDDVARMRRSLKSKHFVERSGAFHNRWRNELTRTILPFVPDQPDRFVVARAIVTSCLDVRDSALSAWAAGGGDADLVETLDRTIAIWKRVWSDEVPTQVADGYDRRES</sequence>
<dbReference type="GO" id="GO:0000976">
    <property type="term" value="F:transcription cis-regulatory region binding"/>
    <property type="evidence" value="ECO:0007669"/>
    <property type="project" value="TreeGrafter"/>
</dbReference>
<evidence type="ECO:0000313" key="7">
    <source>
        <dbReference type="Proteomes" id="UP000011863"/>
    </source>
</evidence>
<dbReference type="PANTHER" id="PTHR30055">
    <property type="entry name" value="HTH-TYPE TRANSCRIPTIONAL REGULATOR RUTR"/>
    <property type="match status" value="1"/>
</dbReference>
<evidence type="ECO:0000313" key="6">
    <source>
        <dbReference type="EMBL" id="BAN00653.1"/>
    </source>
</evidence>
<evidence type="ECO:0000259" key="5">
    <source>
        <dbReference type="PROSITE" id="PS50977"/>
    </source>
</evidence>
<feature type="domain" description="HTH tetR-type" evidence="5">
    <location>
        <begin position="25"/>
        <end position="90"/>
    </location>
</feature>
<dbReference type="Gene3D" id="1.10.357.10">
    <property type="entry name" value="Tetracycline Repressor, domain 2"/>
    <property type="match status" value="1"/>
</dbReference>
<reference evidence="6 7" key="1">
    <citation type="journal article" date="2013" name="Int. J. Syst. Evol. Microbiol.">
        <title>Ilumatobacter nonamiense sp. nov. and Ilumatobacter coccineum sp. nov., isolated from seashore sand.</title>
        <authorList>
            <person name="Matsumoto A."/>
            <person name="Kasai H."/>
            <person name="Matsuo Y."/>
            <person name="Shizuri Y."/>
            <person name="Ichikawa N."/>
            <person name="Fujita N."/>
            <person name="Omura S."/>
            <person name="Takahashi Y."/>
        </authorList>
    </citation>
    <scope>NUCLEOTIDE SEQUENCE [LARGE SCALE GENOMIC DNA]</scope>
    <source>
        <strain evidence="7">NBRC 103263 / KCTC 29153 / YM16-304</strain>
    </source>
</reference>
<dbReference type="KEGG" id="aym:YM304_03390"/>
<keyword evidence="2 4" id="KW-0238">DNA-binding</keyword>
<accession>A0A6C7E148</accession>
<dbReference type="InterPro" id="IPR050109">
    <property type="entry name" value="HTH-type_TetR-like_transc_reg"/>
</dbReference>
<protein>
    <submittedName>
        <fullName evidence="6">Putative TetR family transcriptional regulator</fullName>
    </submittedName>
</protein>
<keyword evidence="7" id="KW-1185">Reference proteome</keyword>
<evidence type="ECO:0000256" key="2">
    <source>
        <dbReference type="ARBA" id="ARBA00023125"/>
    </source>
</evidence>
<dbReference type="RefSeq" id="WP_015439901.1">
    <property type="nucleotide sequence ID" value="NC_020520.1"/>
</dbReference>
<dbReference type="PROSITE" id="PS01081">
    <property type="entry name" value="HTH_TETR_1"/>
    <property type="match status" value="1"/>
</dbReference>
<evidence type="ECO:0000256" key="1">
    <source>
        <dbReference type="ARBA" id="ARBA00023015"/>
    </source>
</evidence>
<dbReference type="OrthoDB" id="8688418at2"/>
<dbReference type="InterPro" id="IPR001647">
    <property type="entry name" value="HTH_TetR"/>
</dbReference>
<keyword evidence="3" id="KW-0804">Transcription</keyword>
<name>A0A6C7E148_ILUCY</name>
<evidence type="ECO:0000256" key="3">
    <source>
        <dbReference type="ARBA" id="ARBA00023163"/>
    </source>
</evidence>
<evidence type="ECO:0000256" key="4">
    <source>
        <dbReference type="PROSITE-ProRule" id="PRU00335"/>
    </source>
</evidence>
<feature type="DNA-binding region" description="H-T-H motif" evidence="4">
    <location>
        <begin position="53"/>
        <end position="72"/>
    </location>
</feature>
<dbReference type="Proteomes" id="UP000011863">
    <property type="component" value="Chromosome"/>
</dbReference>
<dbReference type="InterPro" id="IPR023772">
    <property type="entry name" value="DNA-bd_HTH_TetR-type_CS"/>
</dbReference>
<proteinExistence type="predicted"/>
<dbReference type="InterPro" id="IPR009057">
    <property type="entry name" value="Homeodomain-like_sf"/>
</dbReference>
<dbReference type="PROSITE" id="PS50977">
    <property type="entry name" value="HTH_TETR_2"/>
    <property type="match status" value="1"/>
</dbReference>
<dbReference type="SUPFAM" id="SSF46689">
    <property type="entry name" value="Homeodomain-like"/>
    <property type="match status" value="1"/>
</dbReference>